<evidence type="ECO:0000256" key="2">
    <source>
        <dbReference type="ARBA" id="ARBA00022741"/>
    </source>
</evidence>
<evidence type="ECO:0000259" key="4">
    <source>
        <dbReference type="PROSITE" id="PS50893"/>
    </source>
</evidence>
<organism evidence="7 10">
    <name type="scientific">Thermus scotoductus</name>
    <dbReference type="NCBI Taxonomy" id="37636"/>
    <lineage>
        <taxon>Bacteria</taxon>
        <taxon>Thermotogati</taxon>
        <taxon>Deinococcota</taxon>
        <taxon>Deinococci</taxon>
        <taxon>Thermales</taxon>
        <taxon>Thermaceae</taxon>
        <taxon>Thermus</taxon>
    </lineage>
</organism>
<gene>
    <name evidence="8" type="ORF">CSW23_02620</name>
    <name evidence="7" type="ORF">CSW27_00735</name>
    <name evidence="6" type="ORF">CSW40_04560</name>
    <name evidence="5" type="ORF">CSW50_00720</name>
</gene>
<protein>
    <submittedName>
        <fullName evidence="7">Multidrug ABC transporter ATP-binding protein</fullName>
    </submittedName>
</protein>
<evidence type="ECO:0000256" key="1">
    <source>
        <dbReference type="ARBA" id="ARBA00022448"/>
    </source>
</evidence>
<evidence type="ECO:0000256" key="3">
    <source>
        <dbReference type="ARBA" id="ARBA00022840"/>
    </source>
</evidence>
<dbReference type="Proteomes" id="UP000286712">
    <property type="component" value="Unassembled WGS sequence"/>
</dbReference>
<dbReference type="Proteomes" id="UP000287155">
    <property type="component" value="Unassembled WGS sequence"/>
</dbReference>
<dbReference type="InterPro" id="IPR003439">
    <property type="entry name" value="ABC_transporter-like_ATP-bd"/>
</dbReference>
<evidence type="ECO:0000313" key="9">
    <source>
        <dbReference type="Proteomes" id="UP000286712"/>
    </source>
</evidence>
<name>A0A430V460_THESC</name>
<dbReference type="InterPro" id="IPR027417">
    <property type="entry name" value="P-loop_NTPase"/>
</dbReference>
<evidence type="ECO:0000313" key="10">
    <source>
        <dbReference type="Proteomes" id="UP000287155"/>
    </source>
</evidence>
<dbReference type="Gene3D" id="3.40.50.300">
    <property type="entry name" value="P-loop containing nucleotide triphosphate hydrolases"/>
    <property type="match status" value="1"/>
</dbReference>
<dbReference type="RefSeq" id="WP_126186975.1">
    <property type="nucleotide sequence ID" value="NZ_PELM01000014.1"/>
</dbReference>
<evidence type="ECO:0000313" key="5">
    <source>
        <dbReference type="EMBL" id="RTH05242.1"/>
    </source>
</evidence>
<dbReference type="PANTHER" id="PTHR42711:SF18">
    <property type="entry name" value="ABC TRANSPORTER, ATP-BINDING PROTEIN"/>
    <property type="match status" value="1"/>
</dbReference>
<evidence type="ECO:0000313" key="6">
    <source>
        <dbReference type="EMBL" id="RTH26629.1"/>
    </source>
</evidence>
<evidence type="ECO:0000313" key="8">
    <source>
        <dbReference type="EMBL" id="RTI19819.1"/>
    </source>
</evidence>
<dbReference type="InterPro" id="IPR003593">
    <property type="entry name" value="AAA+_ATPase"/>
</dbReference>
<dbReference type="AlphaFoldDB" id="A0A430V460"/>
<dbReference type="EMBL" id="PELW01000102">
    <property type="protein sequence ID" value="RTH26629.1"/>
    <property type="molecule type" value="Genomic_DNA"/>
</dbReference>
<keyword evidence="1" id="KW-0813">Transport</keyword>
<dbReference type="PANTHER" id="PTHR42711">
    <property type="entry name" value="ABC TRANSPORTER ATP-BINDING PROTEIN"/>
    <property type="match status" value="1"/>
</dbReference>
<feature type="domain" description="ABC transporter" evidence="4">
    <location>
        <begin position="8"/>
        <end position="238"/>
    </location>
</feature>
<dbReference type="SMART" id="SM00382">
    <property type="entry name" value="AAA"/>
    <property type="match status" value="1"/>
</dbReference>
<keyword evidence="3 7" id="KW-0067">ATP-binding</keyword>
<dbReference type="GO" id="GO:0005524">
    <property type="term" value="F:ATP binding"/>
    <property type="evidence" value="ECO:0007669"/>
    <property type="project" value="UniProtKB-KW"/>
</dbReference>
<evidence type="ECO:0000313" key="12">
    <source>
        <dbReference type="Proteomes" id="UP000288082"/>
    </source>
</evidence>
<dbReference type="Pfam" id="PF00005">
    <property type="entry name" value="ABC_tran"/>
    <property type="match status" value="1"/>
</dbReference>
<accession>A0A430V460</accession>
<reference evidence="9 10" key="1">
    <citation type="journal article" date="2019" name="Extremophiles">
        <title>Biogeography of thermophiles and predominance of Thermus scotoductus in domestic water heaters.</title>
        <authorList>
            <person name="Wilpiszeski R.L."/>
            <person name="Zhang Z."/>
            <person name="House C.H."/>
        </authorList>
    </citation>
    <scope>NUCLEOTIDE SEQUENCE [LARGE SCALE GENOMIC DNA]</scope>
    <source>
        <strain evidence="8 11">10_S10</strain>
        <strain evidence="7 10">14_S14</strain>
        <strain evidence="6 9">27_S27</strain>
        <strain evidence="5 12">38_S38</strain>
    </source>
</reference>
<dbReference type="SUPFAM" id="SSF52540">
    <property type="entry name" value="P-loop containing nucleoside triphosphate hydrolases"/>
    <property type="match status" value="1"/>
</dbReference>
<comment type="caution">
    <text evidence="7">The sequence shown here is derived from an EMBL/GenBank/DDBJ whole genome shotgun (WGS) entry which is preliminary data.</text>
</comment>
<dbReference type="EMBL" id="PEMN01000056">
    <property type="protein sequence ID" value="RTI19819.1"/>
    <property type="molecule type" value="Genomic_DNA"/>
</dbReference>
<dbReference type="Proteomes" id="UP000288082">
    <property type="component" value="Unassembled WGS sequence"/>
</dbReference>
<dbReference type="EMBL" id="PEMJ01000014">
    <property type="protein sequence ID" value="RTI17906.1"/>
    <property type="molecule type" value="Genomic_DNA"/>
</dbReference>
<proteinExistence type="predicted"/>
<dbReference type="CDD" id="cd03230">
    <property type="entry name" value="ABC_DR_subfamily_A"/>
    <property type="match status" value="1"/>
</dbReference>
<dbReference type="Proteomes" id="UP000288073">
    <property type="component" value="Unassembled WGS sequence"/>
</dbReference>
<sequence length="312" mass="34704">MALGDSLVSARNLYKRYPKGRNGWIEALRGVSLELYRGEILAVLGPNGSGKTTLIKILAGLLEQDQGVVELKAAHVNKTWVGAVLEGSRNLYWRLSPLENMVYFGVLRGLTAKEARQRGMELLEKIGLEDKAHQILGKLSRGQQQRVALAVALLHDAPVLFLDEPTLGVDLEAQEAIRTWLLQLKRDGKGILLTTHQLDFAESVADRVSILIEGEVVLEGRTQEVLKGSPRAVYRVELALPLQDGLRLEKLRSLGAEVEDRVIRVVGEETLWMVLKVLDPTPLRRVEQESLSLAGLFWQVLKERRNTCSGQG</sequence>
<evidence type="ECO:0000313" key="7">
    <source>
        <dbReference type="EMBL" id="RTI17906.1"/>
    </source>
</evidence>
<keyword evidence="2" id="KW-0547">Nucleotide-binding</keyword>
<dbReference type="InterPro" id="IPR050763">
    <property type="entry name" value="ABC_transporter_ATP-binding"/>
</dbReference>
<evidence type="ECO:0000313" key="11">
    <source>
        <dbReference type="Proteomes" id="UP000288073"/>
    </source>
</evidence>
<dbReference type="PROSITE" id="PS50893">
    <property type="entry name" value="ABC_TRANSPORTER_2"/>
    <property type="match status" value="1"/>
</dbReference>
<dbReference type="GO" id="GO:0016887">
    <property type="term" value="F:ATP hydrolysis activity"/>
    <property type="evidence" value="ECO:0007669"/>
    <property type="project" value="InterPro"/>
</dbReference>
<dbReference type="EMBL" id="PELM01000014">
    <property type="protein sequence ID" value="RTH05242.1"/>
    <property type="molecule type" value="Genomic_DNA"/>
</dbReference>